<evidence type="ECO:0000313" key="3">
    <source>
        <dbReference type="Proteomes" id="UP000572817"/>
    </source>
</evidence>
<protein>
    <submittedName>
        <fullName evidence="2">Uncharacterized protein</fullName>
    </submittedName>
</protein>
<dbReference type="AlphaFoldDB" id="A0A8H4IVC6"/>
<proteinExistence type="predicted"/>
<reference evidence="2" key="1">
    <citation type="submission" date="2020-04" db="EMBL/GenBank/DDBJ databases">
        <title>Genome Assembly and Annotation of Botryosphaeria dothidea sdau 11-99, a Latent Pathogen of Apple Fruit Ring Rot in China.</title>
        <authorList>
            <person name="Yu C."/>
            <person name="Diao Y."/>
            <person name="Lu Q."/>
            <person name="Zhao J."/>
            <person name="Cui S."/>
            <person name="Peng C."/>
            <person name="He B."/>
            <person name="Liu H."/>
        </authorList>
    </citation>
    <scope>NUCLEOTIDE SEQUENCE [LARGE SCALE GENOMIC DNA]</scope>
    <source>
        <strain evidence="2">Sdau11-99</strain>
    </source>
</reference>
<gene>
    <name evidence="2" type="ORF">GTA08_BOTSDO04819</name>
</gene>
<organism evidence="2 3">
    <name type="scientific">Botryosphaeria dothidea</name>
    <dbReference type="NCBI Taxonomy" id="55169"/>
    <lineage>
        <taxon>Eukaryota</taxon>
        <taxon>Fungi</taxon>
        <taxon>Dikarya</taxon>
        <taxon>Ascomycota</taxon>
        <taxon>Pezizomycotina</taxon>
        <taxon>Dothideomycetes</taxon>
        <taxon>Dothideomycetes incertae sedis</taxon>
        <taxon>Botryosphaeriales</taxon>
        <taxon>Botryosphaeriaceae</taxon>
        <taxon>Botryosphaeria</taxon>
    </lineage>
</organism>
<dbReference type="EMBL" id="WWBZ02000022">
    <property type="protein sequence ID" value="KAF4307829.1"/>
    <property type="molecule type" value="Genomic_DNA"/>
</dbReference>
<evidence type="ECO:0000313" key="2">
    <source>
        <dbReference type="EMBL" id="KAF4307829.1"/>
    </source>
</evidence>
<feature type="region of interest" description="Disordered" evidence="1">
    <location>
        <begin position="57"/>
        <end position="82"/>
    </location>
</feature>
<keyword evidence="3" id="KW-1185">Reference proteome</keyword>
<name>A0A8H4IVC6_9PEZI</name>
<comment type="caution">
    <text evidence="2">The sequence shown here is derived from an EMBL/GenBank/DDBJ whole genome shotgun (WGS) entry which is preliminary data.</text>
</comment>
<evidence type="ECO:0000256" key="1">
    <source>
        <dbReference type="SAM" id="MobiDB-lite"/>
    </source>
</evidence>
<feature type="region of interest" description="Disordered" evidence="1">
    <location>
        <begin position="24"/>
        <end position="43"/>
    </location>
</feature>
<feature type="compositionally biased region" description="Polar residues" evidence="1">
    <location>
        <begin position="63"/>
        <end position="72"/>
    </location>
</feature>
<dbReference type="Proteomes" id="UP000572817">
    <property type="component" value="Unassembled WGS sequence"/>
</dbReference>
<sequence length="112" mass="12090">MSTLKPESFDVRSRHVNVIGAGLGVRPNAPGSERTLSPEAVKGNPMGVQFEALAEADRPFSPRLSSANSTKQPMPLESYRPSAANQAAEEICEAIMSKTKRAFGKCQRAMLE</sequence>
<accession>A0A8H4IVC6</accession>